<dbReference type="HOGENOM" id="CLU_004665_2_0_11"/>
<dbReference type="GO" id="GO:0006355">
    <property type="term" value="P:regulation of DNA-templated transcription"/>
    <property type="evidence" value="ECO:0007669"/>
    <property type="project" value="InterPro"/>
</dbReference>
<sequence length="928" mass="100176">MLVRLLGSVEIASATGWARAGPAKRSCVLAALAVTPRVPVTLATLTERVWGTGAPSSAHSTLYGHIAHLRTLLRDCPGEVTLRRSGIDGYVLDVEPELIDVHALRSLVHAARDQLLVGDGERAVERWRRAGELVRGEALAGVKGDWAAEVRSGLRREHAALLAERFTVELELNRHNEIIDELADQVARHPLSESLVECLMTALYRSGRPAEALSCFAEARFRLAERLGADPGTRLRELNRRILKQDPELARPTPASAPVARGGHPFAQLPAAPRLFTGRAAELSELDNALDAPDGARLWTVSGPGGIGKSWLALHWSHRRRDAFADGQLYVNLHGFDPGTAPTPPETALRGLLETLGVAPAAIPTSLDAMSGLYRSLLVGKRVLILVDDARDSRQVIPLLPGDDAAFTVVTGRPGLATLATSHGAAGLRLDTLSHNESREAFSRHLGHDRIAAEPEATAELVGSCAGLPLALGILAARAAAHPGLPLAALAESVRDDSARLDALDTGELSASLRAVLEGSLAAVRPEAARLFALLGLAPGIDAERHAVASLAAASLGHSDALLRELDSANLVEQRVPGRYRMHDLTRLYAAERAEVDLDESDRDAALRRVVDHYLYTAAAGRELMQRGLIPRDLGQPAPGCVTRPLTDLEAAKRWFAAEHVNIVAAQRKAAELGWDASVWRLAWALTTFQILRRRSDEGVPVWRRAVAAAENLDDLFGQVVAHHTLSQMLIYAGDYDDAATHAARALDRAEASGDVHQLVGAHDAMSKAYVRQGDYRLALRHSTRSLDLARRTGNQILEAQAHNSVGWHLAHLGEYAAARGHCEQALDKARAIPDDYLAALILDSLGFVASRDDRPADASVHYRQALELVRRFGATEQEPTTMVALAEAEEALGRRDEAERLRREAADLYEAQGYAEEAALLRKPASG</sequence>
<evidence type="ECO:0000313" key="5">
    <source>
        <dbReference type="Proteomes" id="UP000000844"/>
    </source>
</evidence>
<dbReference type="SUPFAM" id="SSF48452">
    <property type="entry name" value="TPR-like"/>
    <property type="match status" value="2"/>
</dbReference>
<dbReference type="eggNOG" id="COG3903">
    <property type="taxonomic scope" value="Bacteria"/>
</dbReference>
<name>D3Q6R6_STANL</name>
<dbReference type="Pfam" id="PF13424">
    <property type="entry name" value="TPR_12"/>
    <property type="match status" value="1"/>
</dbReference>
<dbReference type="EMBL" id="CP001778">
    <property type="protein sequence ID" value="ADD40315.1"/>
    <property type="molecule type" value="Genomic_DNA"/>
</dbReference>
<dbReference type="InterPro" id="IPR051677">
    <property type="entry name" value="AfsR-DnrI-RedD_regulator"/>
</dbReference>
<dbReference type="SUPFAM" id="SSF52540">
    <property type="entry name" value="P-loop containing nucleoside triphosphate hydrolases"/>
    <property type="match status" value="1"/>
</dbReference>
<dbReference type="InterPro" id="IPR011990">
    <property type="entry name" value="TPR-like_helical_dom_sf"/>
</dbReference>
<dbReference type="Pfam" id="PF03704">
    <property type="entry name" value="BTAD"/>
    <property type="match status" value="1"/>
</dbReference>
<evidence type="ECO:0000259" key="3">
    <source>
        <dbReference type="SMART" id="SM01043"/>
    </source>
</evidence>
<gene>
    <name evidence="4" type="ordered locus">Snas_0601</name>
</gene>
<feature type="domain" description="Bacterial transcriptional activator" evidence="3">
    <location>
        <begin position="99"/>
        <end position="243"/>
    </location>
</feature>
<evidence type="ECO:0000313" key="4">
    <source>
        <dbReference type="EMBL" id="ADD40315.1"/>
    </source>
</evidence>
<dbReference type="STRING" id="446470.Snas_0601"/>
<dbReference type="InterPro" id="IPR027417">
    <property type="entry name" value="P-loop_NTPase"/>
</dbReference>
<dbReference type="PRINTS" id="PR00364">
    <property type="entry name" value="DISEASERSIST"/>
</dbReference>
<dbReference type="PANTHER" id="PTHR35807">
    <property type="entry name" value="TRANSCRIPTIONAL REGULATOR REDD-RELATED"/>
    <property type="match status" value="1"/>
</dbReference>
<dbReference type="InterPro" id="IPR019734">
    <property type="entry name" value="TPR_rpt"/>
</dbReference>
<dbReference type="CDD" id="cd15831">
    <property type="entry name" value="BTAD"/>
    <property type="match status" value="1"/>
</dbReference>
<evidence type="ECO:0000256" key="1">
    <source>
        <dbReference type="ARBA" id="ARBA00023015"/>
    </source>
</evidence>
<dbReference type="InterPro" id="IPR036388">
    <property type="entry name" value="WH-like_DNA-bd_sf"/>
</dbReference>
<dbReference type="InterPro" id="IPR016032">
    <property type="entry name" value="Sig_transdc_resp-reg_C-effctor"/>
</dbReference>
<evidence type="ECO:0000256" key="2">
    <source>
        <dbReference type="ARBA" id="ARBA00023163"/>
    </source>
</evidence>
<keyword evidence="5" id="KW-1185">Reference proteome</keyword>
<dbReference type="AlphaFoldDB" id="D3Q6R6"/>
<proteinExistence type="predicted"/>
<keyword evidence="2" id="KW-0804">Transcription</keyword>
<dbReference type="InterPro" id="IPR005158">
    <property type="entry name" value="BTAD"/>
</dbReference>
<reference evidence="4 5" key="1">
    <citation type="journal article" date="2009" name="Stand. Genomic Sci.">
        <title>Complete genome sequence of Stackebrandtia nassauensis type strain (LLR-40K-21).</title>
        <authorList>
            <person name="Munk C."/>
            <person name="Lapidus A."/>
            <person name="Copeland A."/>
            <person name="Jando M."/>
            <person name="Mayilraj S."/>
            <person name="Glavina Del Rio T."/>
            <person name="Nolan M."/>
            <person name="Chen F."/>
            <person name="Lucas S."/>
            <person name="Tice H."/>
            <person name="Cheng J.F."/>
            <person name="Han C."/>
            <person name="Detter J.C."/>
            <person name="Bruce D."/>
            <person name="Goodwin L."/>
            <person name="Chain P."/>
            <person name="Pitluck S."/>
            <person name="Goker M."/>
            <person name="Ovchinikova G."/>
            <person name="Pati A."/>
            <person name="Ivanova N."/>
            <person name="Mavromatis K."/>
            <person name="Chen A."/>
            <person name="Palaniappan K."/>
            <person name="Land M."/>
            <person name="Hauser L."/>
            <person name="Chang Y.J."/>
            <person name="Jeffries C.D."/>
            <person name="Bristow J."/>
            <person name="Eisen J.A."/>
            <person name="Markowitz V."/>
            <person name="Hugenholtz P."/>
            <person name="Kyrpides N.C."/>
            <person name="Klenk H.P."/>
        </authorList>
    </citation>
    <scope>NUCLEOTIDE SEQUENCE [LARGE SCALE GENOMIC DNA]</scope>
    <source>
        <strain evidence="5">DSM 44728 / CIP 108903 / NRRL B-16338 / NBRC 102104 / LLR-40K-21</strain>
    </source>
</reference>
<protein>
    <submittedName>
        <fullName evidence="4">Transcriptional regulator, SARP family</fullName>
    </submittedName>
</protein>
<keyword evidence="1" id="KW-0805">Transcription regulation</keyword>
<organism evidence="4 5">
    <name type="scientific">Stackebrandtia nassauensis (strain DSM 44728 / CIP 108903 / NRRL B-16338 / NBRC 102104 / LLR-40K-21)</name>
    <dbReference type="NCBI Taxonomy" id="446470"/>
    <lineage>
        <taxon>Bacteria</taxon>
        <taxon>Bacillati</taxon>
        <taxon>Actinomycetota</taxon>
        <taxon>Actinomycetes</taxon>
        <taxon>Glycomycetales</taxon>
        <taxon>Glycomycetaceae</taxon>
        <taxon>Stackebrandtia</taxon>
    </lineage>
</organism>
<dbReference type="KEGG" id="sna:Snas_0601"/>
<dbReference type="SMART" id="SM00028">
    <property type="entry name" value="TPR"/>
    <property type="match status" value="4"/>
</dbReference>
<dbReference type="SUPFAM" id="SSF46894">
    <property type="entry name" value="C-terminal effector domain of the bipartite response regulators"/>
    <property type="match status" value="1"/>
</dbReference>
<dbReference type="RefSeq" id="WP_013015886.1">
    <property type="nucleotide sequence ID" value="NC_013947.1"/>
</dbReference>
<dbReference type="Gene3D" id="1.10.10.10">
    <property type="entry name" value="Winged helix-like DNA-binding domain superfamily/Winged helix DNA-binding domain"/>
    <property type="match status" value="1"/>
</dbReference>
<dbReference type="Proteomes" id="UP000000844">
    <property type="component" value="Chromosome"/>
</dbReference>
<dbReference type="SMART" id="SM01043">
    <property type="entry name" value="BTAD"/>
    <property type="match status" value="1"/>
</dbReference>
<dbReference type="PANTHER" id="PTHR35807:SF1">
    <property type="entry name" value="TRANSCRIPTIONAL REGULATOR REDD"/>
    <property type="match status" value="1"/>
</dbReference>
<dbReference type="Gene3D" id="1.25.40.10">
    <property type="entry name" value="Tetratricopeptide repeat domain"/>
    <property type="match status" value="3"/>
</dbReference>
<accession>D3Q6R6</accession>
<dbReference type="GO" id="GO:0003677">
    <property type="term" value="F:DNA binding"/>
    <property type="evidence" value="ECO:0007669"/>
    <property type="project" value="InterPro"/>
</dbReference>
<dbReference type="eggNOG" id="COG3629">
    <property type="taxonomic scope" value="Bacteria"/>
</dbReference>